<dbReference type="InterPro" id="IPR010897">
    <property type="entry name" value="Spore_II_P"/>
</dbReference>
<dbReference type="NCBIfam" id="TIGR02867">
    <property type="entry name" value="spore_II_P"/>
    <property type="match status" value="1"/>
</dbReference>
<comment type="caution">
    <text evidence="2">The sequence shown here is derived from an EMBL/GenBank/DDBJ whole genome shotgun (WGS) entry which is preliminary data.</text>
</comment>
<evidence type="ECO:0000256" key="1">
    <source>
        <dbReference type="SAM" id="MobiDB-lite"/>
    </source>
</evidence>
<sequence length="307" mass="33789">MKRKQLLIMGLVVFLLTSIVTVKELGKDQKETFKFTEESIAKLCLSNALIVADREDSEPEGIDGYQGPSEGQGEAENLEQPIVEETPPTTAPAIVDTEDAKNVKIDSSKPLVIIYHTHATEAYQPYPEGNFHHVPEEGTVREVGNVLTAELQKLGVQVIHDKTIHDNPSYNQSYSRSLETIQGLLAKYNKPALVIDLHRDAASYSGNVGKTAIVNGETVAKYDLVIGQGNANVQQLTSLANAINQKAEGMYPGYGGKIIEKEYRFNEYVSDNCILLEIGNNENNIRDVKASAKCFANVIAEVIKDRQ</sequence>
<dbReference type="RefSeq" id="WP_206581069.1">
    <property type="nucleotide sequence ID" value="NZ_JAFJZZ010000001.1"/>
</dbReference>
<evidence type="ECO:0000313" key="3">
    <source>
        <dbReference type="Proteomes" id="UP000664545"/>
    </source>
</evidence>
<keyword evidence="3" id="KW-1185">Reference proteome</keyword>
<reference evidence="2" key="1">
    <citation type="submission" date="2021-02" db="EMBL/GenBank/DDBJ databases">
        <title>Abyssanaerobacter marinus gen.nov., sp., nov, anaerobic bacterium isolated from the Onnuri vent field of Indian Ocean and suggestion of Mogibacteriaceae fam. nov., and proposal of reclassification of ambiguous this family's genus member.</title>
        <authorList>
            <person name="Kim Y.J."/>
            <person name="Yang J.-A."/>
        </authorList>
    </citation>
    <scope>NUCLEOTIDE SEQUENCE</scope>
    <source>
        <strain evidence="2">DSM 2634</strain>
    </source>
</reference>
<dbReference type="Proteomes" id="UP000664545">
    <property type="component" value="Unassembled WGS sequence"/>
</dbReference>
<dbReference type="Pfam" id="PF07454">
    <property type="entry name" value="SpoIIP"/>
    <property type="match status" value="1"/>
</dbReference>
<feature type="region of interest" description="Disordered" evidence="1">
    <location>
        <begin position="56"/>
        <end position="76"/>
    </location>
</feature>
<proteinExistence type="predicted"/>
<accession>A0A939D712</accession>
<dbReference type="AlphaFoldDB" id="A0A939D712"/>
<organism evidence="2 3">
    <name type="scientific">Clostridium aminobutyricum</name>
    <dbReference type="NCBI Taxonomy" id="33953"/>
    <lineage>
        <taxon>Bacteria</taxon>
        <taxon>Bacillati</taxon>
        <taxon>Bacillota</taxon>
        <taxon>Clostridia</taxon>
        <taxon>Eubacteriales</taxon>
        <taxon>Clostridiaceae</taxon>
        <taxon>Clostridium</taxon>
    </lineage>
</organism>
<protein>
    <submittedName>
        <fullName evidence="2">Stage II sporulation protein P</fullName>
    </submittedName>
</protein>
<evidence type="ECO:0000313" key="2">
    <source>
        <dbReference type="EMBL" id="MBN7772251.1"/>
    </source>
</evidence>
<name>A0A939D712_CLOAM</name>
<dbReference type="EMBL" id="JAFJZZ010000001">
    <property type="protein sequence ID" value="MBN7772251.1"/>
    <property type="molecule type" value="Genomic_DNA"/>
</dbReference>
<gene>
    <name evidence="2" type="ORF">JYB65_02640</name>
</gene>